<keyword evidence="3" id="KW-1185">Reference proteome</keyword>
<dbReference type="EMBL" id="RRYP01000489">
    <property type="protein sequence ID" value="TNV87347.1"/>
    <property type="molecule type" value="Genomic_DNA"/>
</dbReference>
<reference evidence="2" key="1">
    <citation type="submission" date="2019-06" db="EMBL/GenBank/DDBJ databases">
        <authorList>
            <person name="Zheng W."/>
        </authorList>
    </citation>
    <scope>NUCLEOTIDE SEQUENCE</scope>
    <source>
        <strain evidence="2">QDHG01</strain>
    </source>
</reference>
<evidence type="ECO:0000256" key="1">
    <source>
        <dbReference type="SAM" id="MobiDB-lite"/>
    </source>
</evidence>
<evidence type="ECO:0000313" key="2">
    <source>
        <dbReference type="EMBL" id="TNV87347.1"/>
    </source>
</evidence>
<proteinExistence type="predicted"/>
<accession>A0A8J8T9C6</accession>
<comment type="caution">
    <text evidence="2">The sequence shown here is derived from an EMBL/GenBank/DDBJ whole genome shotgun (WGS) entry which is preliminary data.</text>
</comment>
<protein>
    <submittedName>
        <fullName evidence="2">Uncharacterized protein</fullName>
    </submittedName>
</protein>
<feature type="region of interest" description="Disordered" evidence="1">
    <location>
        <begin position="25"/>
        <end position="49"/>
    </location>
</feature>
<sequence length="173" mass="20190">MGSQLSMVLSKRLFEVMAQESREKSEAHQIQGIPQKEKASAQNASLKDKNEKQRVRRAEFIQTIQTVYFGNQEDLKLLAFKMQVKQRFNDILPFKFRIITNYQLNHYFISQIYLIINCTQIAWMCKGQDLSIEQRFAFCSATSFLQASSRLTQINNRLRDRATKSSQRSIPSI</sequence>
<dbReference type="Proteomes" id="UP000785679">
    <property type="component" value="Unassembled WGS sequence"/>
</dbReference>
<dbReference type="AlphaFoldDB" id="A0A8J8T9C6"/>
<name>A0A8J8T9C6_HALGN</name>
<evidence type="ECO:0000313" key="3">
    <source>
        <dbReference type="Proteomes" id="UP000785679"/>
    </source>
</evidence>
<gene>
    <name evidence="2" type="ORF">FGO68_gene7997</name>
</gene>
<organism evidence="2 3">
    <name type="scientific">Halteria grandinella</name>
    <dbReference type="NCBI Taxonomy" id="5974"/>
    <lineage>
        <taxon>Eukaryota</taxon>
        <taxon>Sar</taxon>
        <taxon>Alveolata</taxon>
        <taxon>Ciliophora</taxon>
        <taxon>Intramacronucleata</taxon>
        <taxon>Spirotrichea</taxon>
        <taxon>Stichotrichia</taxon>
        <taxon>Sporadotrichida</taxon>
        <taxon>Halteriidae</taxon>
        <taxon>Halteria</taxon>
    </lineage>
</organism>